<dbReference type="Pfam" id="PF02902">
    <property type="entry name" value="Peptidase_C48"/>
    <property type="match status" value="1"/>
</dbReference>
<keyword evidence="3" id="KW-0378">Hydrolase</keyword>
<dbReference type="PANTHER" id="PTHR33018">
    <property type="entry name" value="OS10G0338966 PROTEIN-RELATED"/>
    <property type="match status" value="1"/>
</dbReference>
<accession>A0A2P6PI11</accession>
<protein>
    <submittedName>
        <fullName evidence="6">Putative Ulp1 protease family catalytic domain-containing protein</fullName>
    </submittedName>
</protein>
<evidence type="ECO:0000256" key="2">
    <source>
        <dbReference type="ARBA" id="ARBA00022670"/>
    </source>
</evidence>
<dbReference type="InterPro" id="IPR058352">
    <property type="entry name" value="DUF8039"/>
</dbReference>
<evidence type="ECO:0000256" key="1">
    <source>
        <dbReference type="ARBA" id="ARBA00005234"/>
    </source>
</evidence>
<feature type="region of interest" description="Disordered" evidence="4">
    <location>
        <begin position="150"/>
        <end position="214"/>
    </location>
</feature>
<dbReference type="Pfam" id="PF26133">
    <property type="entry name" value="DUF8039"/>
    <property type="match status" value="1"/>
</dbReference>
<dbReference type="EMBL" id="PDCK01000045">
    <property type="protein sequence ID" value="PRQ21563.1"/>
    <property type="molecule type" value="Genomic_DNA"/>
</dbReference>
<dbReference type="Gene3D" id="3.40.395.10">
    <property type="entry name" value="Adenoviral Proteinase, Chain A"/>
    <property type="match status" value="1"/>
</dbReference>
<dbReference type="GO" id="GO:0008234">
    <property type="term" value="F:cysteine-type peptidase activity"/>
    <property type="evidence" value="ECO:0007669"/>
    <property type="project" value="InterPro"/>
</dbReference>
<dbReference type="InterPro" id="IPR038765">
    <property type="entry name" value="Papain-like_cys_pep_sf"/>
</dbReference>
<keyword evidence="2 6" id="KW-0645">Protease</keyword>
<dbReference type="PANTHER" id="PTHR33018:SF31">
    <property type="entry name" value="TRANSPOSASE, PTTA_EN_SPM, PLANT"/>
    <property type="match status" value="1"/>
</dbReference>
<dbReference type="SUPFAM" id="SSF54001">
    <property type="entry name" value="Cysteine proteinases"/>
    <property type="match status" value="1"/>
</dbReference>
<evidence type="ECO:0000256" key="3">
    <source>
        <dbReference type="ARBA" id="ARBA00022801"/>
    </source>
</evidence>
<dbReference type="STRING" id="74649.A0A2P6PI11"/>
<dbReference type="Proteomes" id="UP000238479">
    <property type="component" value="Chromosome 7"/>
</dbReference>
<organism evidence="6 7">
    <name type="scientific">Rosa chinensis</name>
    <name type="common">China rose</name>
    <dbReference type="NCBI Taxonomy" id="74649"/>
    <lineage>
        <taxon>Eukaryota</taxon>
        <taxon>Viridiplantae</taxon>
        <taxon>Streptophyta</taxon>
        <taxon>Embryophyta</taxon>
        <taxon>Tracheophyta</taxon>
        <taxon>Spermatophyta</taxon>
        <taxon>Magnoliopsida</taxon>
        <taxon>eudicotyledons</taxon>
        <taxon>Gunneridae</taxon>
        <taxon>Pentapetalae</taxon>
        <taxon>rosids</taxon>
        <taxon>fabids</taxon>
        <taxon>Rosales</taxon>
        <taxon>Rosaceae</taxon>
        <taxon>Rosoideae</taxon>
        <taxon>Rosoideae incertae sedis</taxon>
        <taxon>Rosa</taxon>
    </lineage>
</organism>
<dbReference type="AlphaFoldDB" id="A0A2P6PI11"/>
<dbReference type="OMA" id="HEENSMN"/>
<dbReference type="InterPro" id="IPR003653">
    <property type="entry name" value="Peptidase_C48_C"/>
</dbReference>
<dbReference type="GO" id="GO:0006508">
    <property type="term" value="P:proteolysis"/>
    <property type="evidence" value="ECO:0007669"/>
    <property type="project" value="UniProtKB-KW"/>
</dbReference>
<name>A0A2P6PI11_ROSCH</name>
<comment type="caution">
    <text evidence="6">The sequence shown here is derived from an EMBL/GenBank/DDBJ whole genome shotgun (WGS) entry which is preliminary data.</text>
</comment>
<sequence length="597" mass="67231">MSRKGYANLEEELKSELGTEEDIDRAILWKKGRVDKKGNYLSETTKQRAEKIDALTKDVKEGIVSAVGRNDILTQALETPEQSGRVRGAGQFVTHKVYFNTSRYKPATKTQMLEQQLELMQNQINMFASLLDPEKLDPAKLNMMRDMFRSNNGSEKASCSVDKEKNQSSKEEISKVASKEEIEKKATAKKVRKVDDNPSPIDSSRESKKAKQQYKGGLMMREITALEVDNVITSTEKAYIPIETINVGKKGKKCKLAVDTKDNIVAMGTVIMLDGPIHGVPLGAENVRTSVDVPIKEDAYLPIPNVSGDIFTVKQAIGTHVAWPRHLVLMSHEENSMNTQKCSSKIPCKQAAYKMPVSVHLLLRLARTIDESIAMSVPMEDGVFGNDHNTFINSNDIIQFCLMQPISTICISIYMRHLWSLLKMKEEDHLYAFVDPGRISNEAGKVEARSCALSLRLESAQLDQLILAPYNTGNHWLLAAINPFTALVYYFDPLGNTNINPGMKNIVELAIKMFNAQKGRKNRKKVHWEVVKCPRQPGSVECGYYVMKYMKEIIGTPSSSILNMFEGKETYTQEEIDVVRVEWAEQVDGYIQDEVKY</sequence>
<dbReference type="PROSITE" id="PS50600">
    <property type="entry name" value="ULP_PROTEASE"/>
    <property type="match status" value="1"/>
</dbReference>
<feature type="domain" description="Ubiquitin-like protease family profile" evidence="5">
    <location>
        <begin position="390"/>
        <end position="553"/>
    </location>
</feature>
<reference evidence="6 7" key="1">
    <citation type="journal article" date="2018" name="Nat. Genet.">
        <title>The Rosa genome provides new insights in the design of modern roses.</title>
        <authorList>
            <person name="Bendahmane M."/>
        </authorList>
    </citation>
    <scope>NUCLEOTIDE SEQUENCE [LARGE SCALE GENOMIC DNA]</scope>
    <source>
        <strain evidence="7">cv. Old Blush</strain>
    </source>
</reference>
<gene>
    <name evidence="6" type="ORF">RchiOBHm_Chr7g0240601</name>
</gene>
<evidence type="ECO:0000259" key="5">
    <source>
        <dbReference type="PROSITE" id="PS50600"/>
    </source>
</evidence>
<proteinExistence type="inferred from homology"/>
<dbReference type="Gramene" id="PRQ21563">
    <property type="protein sequence ID" value="PRQ21563"/>
    <property type="gene ID" value="RchiOBHm_Chr7g0240601"/>
</dbReference>
<evidence type="ECO:0000313" key="6">
    <source>
        <dbReference type="EMBL" id="PRQ21563.1"/>
    </source>
</evidence>
<feature type="compositionally biased region" description="Basic and acidic residues" evidence="4">
    <location>
        <begin position="161"/>
        <end position="186"/>
    </location>
</feature>
<comment type="similarity">
    <text evidence="1">Belongs to the peptidase C48 family.</text>
</comment>
<keyword evidence="7" id="KW-1185">Reference proteome</keyword>
<evidence type="ECO:0000256" key="4">
    <source>
        <dbReference type="SAM" id="MobiDB-lite"/>
    </source>
</evidence>
<evidence type="ECO:0000313" key="7">
    <source>
        <dbReference type="Proteomes" id="UP000238479"/>
    </source>
</evidence>